<feature type="transmembrane region" description="Helical" evidence="9">
    <location>
        <begin position="249"/>
        <end position="272"/>
    </location>
</feature>
<feature type="compositionally biased region" description="Gly residues" evidence="8">
    <location>
        <begin position="420"/>
        <end position="430"/>
    </location>
</feature>
<reference evidence="11 12" key="1">
    <citation type="submission" date="2024-08" db="EMBL/GenBank/DDBJ databases">
        <authorList>
            <person name="Cucini C."/>
            <person name="Frati F."/>
        </authorList>
    </citation>
    <scope>NUCLEOTIDE SEQUENCE [LARGE SCALE GENOMIC DNA]</scope>
</reference>
<evidence type="ECO:0000256" key="9">
    <source>
        <dbReference type="SAM" id="Phobius"/>
    </source>
</evidence>
<feature type="region of interest" description="Disordered" evidence="8">
    <location>
        <begin position="44"/>
        <end position="156"/>
    </location>
</feature>
<keyword evidence="4" id="KW-0406">Ion transport</keyword>
<dbReference type="Proteomes" id="UP001642540">
    <property type="component" value="Unassembled WGS sequence"/>
</dbReference>
<feature type="transmembrane region" description="Helical" evidence="9">
    <location>
        <begin position="592"/>
        <end position="610"/>
    </location>
</feature>
<feature type="transmembrane region" description="Helical" evidence="9">
    <location>
        <begin position="557"/>
        <end position="580"/>
    </location>
</feature>
<proteinExistence type="inferred from homology"/>
<protein>
    <recommendedName>
        <fullName evidence="10">Sodium/calcium exchanger membrane region domain-containing protein</fullName>
    </recommendedName>
</protein>
<keyword evidence="4" id="KW-0106">Calcium</keyword>
<dbReference type="Pfam" id="PF01699">
    <property type="entry name" value="Na_Ca_ex"/>
    <property type="match status" value="2"/>
</dbReference>
<evidence type="ECO:0000313" key="12">
    <source>
        <dbReference type="Proteomes" id="UP001642540"/>
    </source>
</evidence>
<sequence length="657" mass="71596">MTGALKESSRASGCPAPPQVRRRRGRPTFFFVIAFFLVVTSLTSTRGGSSSGSTPTRDKGKGVGGEVETPHHHAQSEHSQSDHPATQQHTPPLSRDEATEEEEKGDLTEGPTEEEQSESTSEGKVATTTTATETQPSTTESSQEKQNETESPEEEAYCVQPAIRQFPRPMLNQNIRKHGGFMLYVLIAAYTFLALAIVCDEFFVPSLDILCELLKISPDVAGATFMAAGSSAPELATALIGVFVAKDDIGVSGVIGSAVFNIMFVISICSLLTPTVLYLNWWPMFRDCFFYMISILALLVTILDEQIEWYESVMLLLLYGVYCYAMYMNTVLEAWAHTLPIPFPVIHVPIPDENSGLVTYKAKSDHGATTSALGGGENIVVEGLDPTLSSGMGNPYGDVWDGGLGGQTPQMGNAATGQYPEGGGGVGGGELDPPNKVPPQTESILQHLNPPAEASLPKRFLWKISTPLIYLFYYTVPDCRLEAWKSWYLVTFIVSMVWIAIFSYFMVWMITVVGFTAGVPDTVMGLTFVAAGVSVPDALSSLAVVKEGFGDMAVSNAIGSNVFDILICLGLPWFLSTVIVHPGVPVKVISKGLTYSTFSLLSTVAFLLLATHYNGWKLDKRYGILLMLWYLFFMVFASLYELNVFGQFNPPECDSDY</sequence>
<dbReference type="PANTHER" id="PTHR10846:SF74">
    <property type="entry name" value="SODIUM_POTASSIUM_CALCIUM EXCHANGER CG1090-RELATED"/>
    <property type="match status" value="1"/>
</dbReference>
<evidence type="ECO:0000256" key="7">
    <source>
        <dbReference type="ARBA" id="ARBA00023136"/>
    </source>
</evidence>
<feature type="transmembrane region" description="Helical" evidence="9">
    <location>
        <begin position="284"/>
        <end position="303"/>
    </location>
</feature>
<evidence type="ECO:0000256" key="5">
    <source>
        <dbReference type="ARBA" id="ARBA00022692"/>
    </source>
</evidence>
<accession>A0ABP1R4T8</accession>
<feature type="domain" description="Sodium/calcium exchanger membrane region" evidence="10">
    <location>
        <begin position="487"/>
        <end position="637"/>
    </location>
</feature>
<feature type="transmembrane region" description="Helical" evidence="9">
    <location>
        <begin position="220"/>
        <end position="243"/>
    </location>
</feature>
<dbReference type="NCBIfam" id="TIGR00367">
    <property type="entry name" value="calcium/sodium antiporter"/>
    <property type="match status" value="1"/>
</dbReference>
<keyword evidence="7 9" id="KW-0472">Membrane</keyword>
<evidence type="ECO:0000256" key="3">
    <source>
        <dbReference type="ARBA" id="ARBA00022449"/>
    </source>
</evidence>
<feature type="transmembrane region" description="Helical" evidence="9">
    <location>
        <begin position="181"/>
        <end position="199"/>
    </location>
</feature>
<keyword evidence="6 9" id="KW-1133">Transmembrane helix</keyword>
<keyword evidence="3" id="KW-0050">Antiport</keyword>
<feature type="transmembrane region" description="Helical" evidence="9">
    <location>
        <begin position="622"/>
        <end position="640"/>
    </location>
</feature>
<gene>
    <name evidence="11" type="ORF">ODALV1_LOCUS18826</name>
</gene>
<evidence type="ECO:0000259" key="10">
    <source>
        <dbReference type="Pfam" id="PF01699"/>
    </source>
</evidence>
<evidence type="ECO:0000256" key="8">
    <source>
        <dbReference type="SAM" id="MobiDB-lite"/>
    </source>
</evidence>
<feature type="region of interest" description="Disordered" evidence="8">
    <location>
        <begin position="1"/>
        <end position="22"/>
    </location>
</feature>
<feature type="transmembrane region" description="Helical" evidence="9">
    <location>
        <begin position="523"/>
        <end position="545"/>
    </location>
</feature>
<evidence type="ECO:0000313" key="11">
    <source>
        <dbReference type="EMBL" id="CAL8120047.1"/>
    </source>
</evidence>
<feature type="compositionally biased region" description="Basic and acidic residues" evidence="8">
    <location>
        <begin position="68"/>
        <end position="81"/>
    </location>
</feature>
<dbReference type="InterPro" id="IPR044880">
    <property type="entry name" value="NCX_ion-bd_dom_sf"/>
</dbReference>
<comment type="similarity">
    <text evidence="2">Belongs to the Ca(2+):cation antiporter (CaCA) (TC 2.A.19) family. SLC24A subfamily.</text>
</comment>
<feature type="compositionally biased region" description="Polar residues" evidence="8">
    <location>
        <begin position="82"/>
        <end position="91"/>
    </location>
</feature>
<evidence type="ECO:0000256" key="4">
    <source>
        <dbReference type="ARBA" id="ARBA00022568"/>
    </source>
</evidence>
<feature type="transmembrane region" description="Helical" evidence="9">
    <location>
        <begin position="28"/>
        <end position="45"/>
    </location>
</feature>
<feature type="region of interest" description="Disordered" evidence="8">
    <location>
        <begin position="418"/>
        <end position="442"/>
    </location>
</feature>
<feature type="domain" description="Sodium/calcium exchanger membrane region" evidence="10">
    <location>
        <begin position="187"/>
        <end position="327"/>
    </location>
</feature>
<comment type="caution">
    <text evidence="11">The sequence shown here is derived from an EMBL/GenBank/DDBJ whole genome shotgun (WGS) entry which is preliminary data.</text>
</comment>
<dbReference type="PANTHER" id="PTHR10846">
    <property type="entry name" value="SODIUM/POTASSIUM/CALCIUM EXCHANGER"/>
    <property type="match status" value="1"/>
</dbReference>
<organism evidence="11 12">
    <name type="scientific">Orchesella dallaii</name>
    <dbReference type="NCBI Taxonomy" id="48710"/>
    <lineage>
        <taxon>Eukaryota</taxon>
        <taxon>Metazoa</taxon>
        <taxon>Ecdysozoa</taxon>
        <taxon>Arthropoda</taxon>
        <taxon>Hexapoda</taxon>
        <taxon>Collembola</taxon>
        <taxon>Entomobryomorpha</taxon>
        <taxon>Entomobryoidea</taxon>
        <taxon>Orchesellidae</taxon>
        <taxon>Orchesellinae</taxon>
        <taxon>Orchesella</taxon>
    </lineage>
</organism>
<evidence type="ECO:0000256" key="6">
    <source>
        <dbReference type="ARBA" id="ARBA00022989"/>
    </source>
</evidence>
<feature type="compositionally biased region" description="Low complexity" evidence="8">
    <location>
        <begin position="44"/>
        <end position="55"/>
    </location>
</feature>
<dbReference type="InterPro" id="IPR004481">
    <property type="entry name" value="K/Na/Ca-exchanger"/>
</dbReference>
<evidence type="ECO:0000256" key="2">
    <source>
        <dbReference type="ARBA" id="ARBA00005364"/>
    </source>
</evidence>
<evidence type="ECO:0000256" key="1">
    <source>
        <dbReference type="ARBA" id="ARBA00004141"/>
    </source>
</evidence>
<keyword evidence="12" id="KW-1185">Reference proteome</keyword>
<feature type="compositionally biased region" description="Low complexity" evidence="8">
    <location>
        <begin position="118"/>
        <end position="141"/>
    </location>
</feature>
<feature type="transmembrane region" description="Helical" evidence="9">
    <location>
        <begin position="309"/>
        <end position="327"/>
    </location>
</feature>
<comment type="subcellular location">
    <subcellularLocation>
        <location evidence="1">Membrane</location>
        <topology evidence="1">Multi-pass membrane protein</topology>
    </subcellularLocation>
</comment>
<feature type="transmembrane region" description="Helical" evidence="9">
    <location>
        <begin position="487"/>
        <end position="511"/>
    </location>
</feature>
<name>A0ABP1R4T8_9HEXA</name>
<dbReference type="EMBL" id="CAXLJM020000062">
    <property type="protein sequence ID" value="CAL8120047.1"/>
    <property type="molecule type" value="Genomic_DNA"/>
</dbReference>
<keyword evidence="5 9" id="KW-0812">Transmembrane</keyword>
<dbReference type="Gene3D" id="1.20.1420.30">
    <property type="entry name" value="NCX, central ion-binding region"/>
    <property type="match status" value="2"/>
</dbReference>
<keyword evidence="4" id="KW-0109">Calcium transport</keyword>
<dbReference type="InterPro" id="IPR004837">
    <property type="entry name" value="NaCa_Exmemb"/>
</dbReference>
<keyword evidence="4" id="KW-0813">Transport</keyword>